<dbReference type="OrthoDB" id="78720at2759"/>
<dbReference type="AlphaFoldDB" id="A0A9W6WTS5"/>
<dbReference type="Proteomes" id="UP001165121">
    <property type="component" value="Unassembled WGS sequence"/>
</dbReference>
<name>A0A9W6WTS5_9STRA</name>
<sequence length="155" mass="17633">MDSKRKNFSKADNILLLKQVLAMKPTRGKHGTLMIDWEAVANMPVASPEFLHDNLGAKTAQNRSNLLLAEFDDWRHQCAVDKDASVAKAIANEKAGEVFYLLAVECLKWRAAGAWLVDARPAKAANFYKIAQVLAEYIDKELEFRREQWHAQHRL</sequence>
<gene>
    <name evidence="1" type="ORF">Pfra01_000062100</name>
</gene>
<keyword evidence="2" id="KW-1185">Reference proteome</keyword>
<evidence type="ECO:0000313" key="2">
    <source>
        <dbReference type="Proteomes" id="UP001165121"/>
    </source>
</evidence>
<accession>A0A9W6WTS5</accession>
<evidence type="ECO:0000313" key="1">
    <source>
        <dbReference type="EMBL" id="GMF15918.1"/>
    </source>
</evidence>
<reference evidence="1" key="1">
    <citation type="submission" date="2023-04" db="EMBL/GenBank/DDBJ databases">
        <title>Phytophthora fragariaefolia NBRC 109709.</title>
        <authorList>
            <person name="Ichikawa N."/>
            <person name="Sato H."/>
            <person name="Tonouchi N."/>
        </authorList>
    </citation>
    <scope>NUCLEOTIDE SEQUENCE</scope>
    <source>
        <strain evidence="1">NBRC 109709</strain>
    </source>
</reference>
<protein>
    <submittedName>
        <fullName evidence="1">Unnamed protein product</fullName>
    </submittedName>
</protein>
<proteinExistence type="predicted"/>
<organism evidence="1 2">
    <name type="scientific">Phytophthora fragariaefolia</name>
    <dbReference type="NCBI Taxonomy" id="1490495"/>
    <lineage>
        <taxon>Eukaryota</taxon>
        <taxon>Sar</taxon>
        <taxon>Stramenopiles</taxon>
        <taxon>Oomycota</taxon>
        <taxon>Peronosporomycetes</taxon>
        <taxon>Peronosporales</taxon>
        <taxon>Peronosporaceae</taxon>
        <taxon>Phytophthora</taxon>
    </lineage>
</organism>
<comment type="caution">
    <text evidence="1">The sequence shown here is derived from an EMBL/GenBank/DDBJ whole genome shotgun (WGS) entry which is preliminary data.</text>
</comment>
<dbReference type="EMBL" id="BSXT01000043">
    <property type="protein sequence ID" value="GMF15918.1"/>
    <property type="molecule type" value="Genomic_DNA"/>
</dbReference>